<keyword evidence="8" id="KW-1185">Reference proteome</keyword>
<accession>A0A6M4ITD8</accession>
<feature type="domain" description="RagB/SusD" evidence="6">
    <location>
        <begin position="306"/>
        <end position="392"/>
    </location>
</feature>
<dbReference type="PROSITE" id="PS51257">
    <property type="entry name" value="PROKAR_LIPOPROTEIN"/>
    <property type="match status" value="1"/>
</dbReference>
<evidence type="ECO:0000313" key="8">
    <source>
        <dbReference type="Proteomes" id="UP000500938"/>
    </source>
</evidence>
<evidence type="ECO:0000256" key="1">
    <source>
        <dbReference type="ARBA" id="ARBA00004442"/>
    </source>
</evidence>
<evidence type="ECO:0000256" key="3">
    <source>
        <dbReference type="ARBA" id="ARBA00022729"/>
    </source>
</evidence>
<evidence type="ECO:0000259" key="6">
    <source>
        <dbReference type="Pfam" id="PF07980"/>
    </source>
</evidence>
<dbReference type="Proteomes" id="UP000500938">
    <property type="component" value="Chromosome"/>
</dbReference>
<dbReference type="GO" id="GO:0009279">
    <property type="term" value="C:cell outer membrane"/>
    <property type="evidence" value="ECO:0007669"/>
    <property type="project" value="UniProtKB-SubCell"/>
</dbReference>
<name>A0A6M4ITD8_9BACT</name>
<dbReference type="EMBL" id="CP053085">
    <property type="protein sequence ID" value="QJR36082.1"/>
    <property type="molecule type" value="Genomic_DNA"/>
</dbReference>
<dbReference type="Pfam" id="PF07980">
    <property type="entry name" value="SusD_RagB"/>
    <property type="match status" value="1"/>
</dbReference>
<dbReference type="KEGG" id="ggr:HKW67_11480"/>
<keyword evidence="3" id="KW-0732">Signal</keyword>
<dbReference type="SUPFAM" id="SSF48452">
    <property type="entry name" value="TPR-like"/>
    <property type="match status" value="1"/>
</dbReference>
<dbReference type="InterPro" id="IPR012944">
    <property type="entry name" value="SusD_RagB_dom"/>
</dbReference>
<comment type="subcellular location">
    <subcellularLocation>
        <location evidence="1">Cell outer membrane</location>
    </subcellularLocation>
</comment>
<sequence length="425" mass="46264">MTQTRIPSPRAVRALRWLAPAVLLIGTGCALEVTNPGPIQSEFLNSPAVLSSLVNGSGRDLAEAMNWVAYTGSAVSKELFPAGSTGAFGITVRQQAGKLVDDDDNTHWNFSQRARWTAESAVARIDSVLGADAAGKSATQAQALIWAGYANRHLGENFCECVINGGAPQAASVYFERAEGYFTRAIAVATAAANANLTNAATAARAAVRLSRNNLTGAATDAALIANTFVYRMPYYQTEEAQYNRIFWAGANTPYRAHTVFNTFYENYRRTTRDPRVPYDSSLTVLQGDGAVTFNGVSQRVRWYFQTKHAATTANINLSTGWEMRLIEAEAKLVAGDVTGALTSMNLRRTTLSLPLLTAANSTEAWSALKRERGIELWLEGRRLGDLRRWATNNRPGTADDMTGRDLCFATPLSEKRSNPNYTTP</sequence>
<proteinExistence type="inferred from homology"/>
<dbReference type="AlphaFoldDB" id="A0A6M4ITD8"/>
<evidence type="ECO:0000313" key="7">
    <source>
        <dbReference type="EMBL" id="QJR36082.1"/>
    </source>
</evidence>
<keyword evidence="5" id="KW-0998">Cell outer membrane</keyword>
<keyword evidence="4" id="KW-0472">Membrane</keyword>
<evidence type="ECO:0000256" key="2">
    <source>
        <dbReference type="ARBA" id="ARBA00006275"/>
    </source>
</evidence>
<dbReference type="InterPro" id="IPR011990">
    <property type="entry name" value="TPR-like_helical_dom_sf"/>
</dbReference>
<gene>
    <name evidence="7" type="ORF">HKW67_11480</name>
</gene>
<evidence type="ECO:0000256" key="4">
    <source>
        <dbReference type="ARBA" id="ARBA00023136"/>
    </source>
</evidence>
<dbReference type="RefSeq" id="WP_171225515.1">
    <property type="nucleotide sequence ID" value="NZ_CP053085.1"/>
</dbReference>
<dbReference type="Gene3D" id="1.25.40.390">
    <property type="match status" value="1"/>
</dbReference>
<organism evidence="7 8">
    <name type="scientific">Gemmatimonas groenlandica</name>
    <dbReference type="NCBI Taxonomy" id="2732249"/>
    <lineage>
        <taxon>Bacteria</taxon>
        <taxon>Pseudomonadati</taxon>
        <taxon>Gemmatimonadota</taxon>
        <taxon>Gemmatimonadia</taxon>
        <taxon>Gemmatimonadales</taxon>
        <taxon>Gemmatimonadaceae</taxon>
        <taxon>Gemmatimonas</taxon>
    </lineage>
</organism>
<protein>
    <submittedName>
        <fullName evidence="7">RagB/SusD family nutrient uptake outer membrane protein</fullName>
    </submittedName>
</protein>
<reference evidence="7 8" key="1">
    <citation type="submission" date="2020-05" db="EMBL/GenBank/DDBJ databases">
        <title>Complete genome sequence of Gemmatimonas greenlandica TET16.</title>
        <authorList>
            <person name="Zeng Y."/>
        </authorList>
    </citation>
    <scope>NUCLEOTIDE SEQUENCE [LARGE SCALE GENOMIC DNA]</scope>
    <source>
        <strain evidence="7 8">TET16</strain>
    </source>
</reference>
<comment type="similarity">
    <text evidence="2">Belongs to the SusD family.</text>
</comment>
<evidence type="ECO:0000256" key="5">
    <source>
        <dbReference type="ARBA" id="ARBA00023237"/>
    </source>
</evidence>